<keyword evidence="2" id="KW-0732">Signal</keyword>
<dbReference type="Pfam" id="PF14016">
    <property type="entry name" value="DUF4232"/>
    <property type="match status" value="1"/>
</dbReference>
<feature type="chain" id="PRO_5045770815" evidence="2">
    <location>
        <begin position="29"/>
        <end position="247"/>
    </location>
</feature>
<evidence type="ECO:0000259" key="3">
    <source>
        <dbReference type="Pfam" id="PF14016"/>
    </source>
</evidence>
<dbReference type="PROSITE" id="PS51257">
    <property type="entry name" value="PROKAR_LIPOPROTEIN"/>
    <property type="match status" value="1"/>
</dbReference>
<dbReference type="EMBL" id="JBHSJE010000007">
    <property type="protein sequence ID" value="MFC4981323.1"/>
    <property type="molecule type" value="Genomic_DNA"/>
</dbReference>
<comment type="caution">
    <text evidence="4">The sequence shown here is derived from an EMBL/GenBank/DDBJ whole genome shotgun (WGS) entry which is preliminary data.</text>
</comment>
<dbReference type="Proteomes" id="UP001595908">
    <property type="component" value="Unassembled WGS sequence"/>
</dbReference>
<feature type="region of interest" description="Disordered" evidence="1">
    <location>
        <begin position="31"/>
        <end position="109"/>
    </location>
</feature>
<reference evidence="5" key="1">
    <citation type="journal article" date="2019" name="Int. J. Syst. Evol. Microbiol.">
        <title>The Global Catalogue of Microorganisms (GCM) 10K type strain sequencing project: providing services to taxonomists for standard genome sequencing and annotation.</title>
        <authorList>
            <consortium name="The Broad Institute Genomics Platform"/>
            <consortium name="The Broad Institute Genome Sequencing Center for Infectious Disease"/>
            <person name="Wu L."/>
            <person name="Ma J."/>
        </authorList>
    </citation>
    <scope>NUCLEOTIDE SEQUENCE [LARGE SCALE GENOMIC DNA]</scope>
    <source>
        <strain evidence="5">ICMP 257</strain>
    </source>
</reference>
<evidence type="ECO:0000313" key="5">
    <source>
        <dbReference type="Proteomes" id="UP001595908"/>
    </source>
</evidence>
<feature type="domain" description="DUF4232" evidence="3">
    <location>
        <begin position="112"/>
        <end position="238"/>
    </location>
</feature>
<name>A0ABV9VDG6_STRAZ</name>
<organism evidence="4 5">
    <name type="scientific">Streptomyces atroolivaceus</name>
    <dbReference type="NCBI Taxonomy" id="66869"/>
    <lineage>
        <taxon>Bacteria</taxon>
        <taxon>Bacillati</taxon>
        <taxon>Actinomycetota</taxon>
        <taxon>Actinomycetes</taxon>
        <taxon>Kitasatosporales</taxon>
        <taxon>Streptomycetaceae</taxon>
        <taxon>Streptomyces</taxon>
    </lineage>
</organism>
<evidence type="ECO:0000256" key="2">
    <source>
        <dbReference type="SAM" id="SignalP"/>
    </source>
</evidence>
<feature type="signal peptide" evidence="2">
    <location>
        <begin position="1"/>
        <end position="28"/>
    </location>
</feature>
<evidence type="ECO:0000313" key="4">
    <source>
        <dbReference type="EMBL" id="MFC4981323.1"/>
    </source>
</evidence>
<feature type="compositionally biased region" description="Low complexity" evidence="1">
    <location>
        <begin position="31"/>
        <end position="59"/>
    </location>
</feature>
<dbReference type="InterPro" id="IPR025326">
    <property type="entry name" value="DUF4232"/>
</dbReference>
<sequence>MRNLRFRRTARTSVLGTAALLAALSLTACQSGGPAPADDAAGSASQKPAAGTSAAPAAATDKETAEGSGSSGSGSGTAKDSVSSDTKPAAKQSQAGGNDGGSGDSSKSLATCTGANTKLTMTSVPRPVNHMLLTVTNTGSKACNAYYYPTLRFGEAQSVPRSVEESKPQAVVTIAPGESAYAGVMTSSADGSGTGGYSTGDLSVGFQDAGAGSAGQMVSVPLGEDVYVDSTLAVTYWQTDMDAALMH</sequence>
<evidence type="ECO:0000256" key="1">
    <source>
        <dbReference type="SAM" id="MobiDB-lite"/>
    </source>
</evidence>
<protein>
    <submittedName>
        <fullName evidence="4">DUF4232 domain-containing protein</fullName>
    </submittedName>
</protein>
<proteinExistence type="predicted"/>
<dbReference type="GeneID" id="31234453"/>
<keyword evidence="5" id="KW-1185">Reference proteome</keyword>
<dbReference type="RefSeq" id="WP_033301686.1">
    <property type="nucleotide sequence ID" value="NZ_JBHSJE010000007.1"/>
</dbReference>
<accession>A0ABV9VDG6</accession>
<gene>
    <name evidence="4" type="ORF">ACFPL4_23690</name>
</gene>